<proteinExistence type="predicted"/>
<reference evidence="1" key="2">
    <citation type="journal article" date="2015" name="Data Brief">
        <title>Shoot transcriptome of the giant reed, Arundo donax.</title>
        <authorList>
            <person name="Barrero R.A."/>
            <person name="Guerrero F.D."/>
            <person name="Moolhuijzen P."/>
            <person name="Goolsby J.A."/>
            <person name="Tidwell J."/>
            <person name="Bellgard S.E."/>
            <person name="Bellgard M.I."/>
        </authorList>
    </citation>
    <scope>NUCLEOTIDE SEQUENCE</scope>
    <source>
        <tissue evidence="1">Shoot tissue taken approximately 20 cm above the soil surface</tissue>
    </source>
</reference>
<accession>A0A0A9AYJ3</accession>
<reference evidence="1" key="1">
    <citation type="submission" date="2014-09" db="EMBL/GenBank/DDBJ databases">
        <authorList>
            <person name="Magalhaes I.L.F."/>
            <person name="Oliveira U."/>
            <person name="Santos F.R."/>
            <person name="Vidigal T.H.D.A."/>
            <person name="Brescovit A.D."/>
            <person name="Santos A.J."/>
        </authorList>
    </citation>
    <scope>NUCLEOTIDE SEQUENCE</scope>
    <source>
        <tissue evidence="1">Shoot tissue taken approximately 20 cm above the soil surface</tissue>
    </source>
</reference>
<protein>
    <submittedName>
        <fullName evidence="1">Uncharacterized protein</fullName>
    </submittedName>
</protein>
<organism evidence="1">
    <name type="scientific">Arundo donax</name>
    <name type="common">Giant reed</name>
    <name type="synonym">Donax arundinaceus</name>
    <dbReference type="NCBI Taxonomy" id="35708"/>
    <lineage>
        <taxon>Eukaryota</taxon>
        <taxon>Viridiplantae</taxon>
        <taxon>Streptophyta</taxon>
        <taxon>Embryophyta</taxon>
        <taxon>Tracheophyta</taxon>
        <taxon>Spermatophyta</taxon>
        <taxon>Magnoliopsida</taxon>
        <taxon>Liliopsida</taxon>
        <taxon>Poales</taxon>
        <taxon>Poaceae</taxon>
        <taxon>PACMAD clade</taxon>
        <taxon>Arundinoideae</taxon>
        <taxon>Arundineae</taxon>
        <taxon>Arundo</taxon>
    </lineage>
</organism>
<name>A0A0A9AYJ3_ARUDO</name>
<dbReference type="EMBL" id="GBRH01243900">
    <property type="protein sequence ID" value="JAD53995.1"/>
    <property type="molecule type" value="Transcribed_RNA"/>
</dbReference>
<evidence type="ECO:0000313" key="1">
    <source>
        <dbReference type="EMBL" id="JAD53995.1"/>
    </source>
</evidence>
<sequence length="36" mass="3889">MEIILPCFLDTWSPSTKILISSSLVSSMPTSSVAFV</sequence>
<dbReference type="AlphaFoldDB" id="A0A0A9AYJ3"/>